<dbReference type="PANTHER" id="PTHR30346">
    <property type="entry name" value="TRANSCRIPTIONAL DUAL REGULATOR HCAR-RELATED"/>
    <property type="match status" value="1"/>
</dbReference>
<gene>
    <name evidence="6" type="ORF">RUE5091_04467</name>
</gene>
<dbReference type="Pfam" id="PF03466">
    <property type="entry name" value="LysR_substrate"/>
    <property type="match status" value="1"/>
</dbReference>
<dbReference type="STRING" id="1715692.RUE5091_04467"/>
<organism evidence="6 7">
    <name type="scientific">Ruegeria denitrificans</name>
    <dbReference type="NCBI Taxonomy" id="1715692"/>
    <lineage>
        <taxon>Bacteria</taxon>
        <taxon>Pseudomonadati</taxon>
        <taxon>Pseudomonadota</taxon>
        <taxon>Alphaproteobacteria</taxon>
        <taxon>Rhodobacterales</taxon>
        <taxon>Roseobacteraceae</taxon>
        <taxon>Ruegeria</taxon>
    </lineage>
</organism>
<accession>A0A0P1ISN6</accession>
<evidence type="ECO:0000259" key="5">
    <source>
        <dbReference type="Pfam" id="PF03466"/>
    </source>
</evidence>
<sequence>MTRLGERMRNSLQEVEDAANRAGQLASRIVKTETPCIRIAIMCTIDPGKVGRCLAQFQQDHPNLSIELLDFTAATIQEALLNGMVDVAILGSPVEAVPRLRTHELFQERMVMSCGSQNRLAQRESIPLKMIAEFPYIDRLRCEFRDMILSMIDKNDVSLSVVASSEREDWIKSLLAQDHGISIMPESSASSAGLKSVILQDQKLLRSVYLTIPAGREDQLPVQALIKHVKSFNWTIASE</sequence>
<dbReference type="AlphaFoldDB" id="A0A0P1ISN6"/>
<protein>
    <submittedName>
        <fullName evidence="6">DNA-binding transcriptional regulator HcaR</fullName>
    </submittedName>
</protein>
<keyword evidence="3 6" id="KW-0238">DNA-binding</keyword>
<evidence type="ECO:0000313" key="7">
    <source>
        <dbReference type="Proteomes" id="UP000051260"/>
    </source>
</evidence>
<dbReference type="InterPro" id="IPR005119">
    <property type="entry name" value="LysR_subst-bd"/>
</dbReference>
<evidence type="ECO:0000313" key="6">
    <source>
        <dbReference type="EMBL" id="CUK20044.1"/>
    </source>
</evidence>
<evidence type="ECO:0000256" key="1">
    <source>
        <dbReference type="ARBA" id="ARBA00009437"/>
    </source>
</evidence>
<dbReference type="Gene3D" id="3.40.190.290">
    <property type="match status" value="1"/>
</dbReference>
<dbReference type="EMBL" id="CYUD01000025">
    <property type="protein sequence ID" value="CUK20044.1"/>
    <property type="molecule type" value="Genomic_DNA"/>
</dbReference>
<comment type="similarity">
    <text evidence="1">Belongs to the LysR transcriptional regulatory family.</text>
</comment>
<dbReference type="GO" id="GO:0032993">
    <property type="term" value="C:protein-DNA complex"/>
    <property type="evidence" value="ECO:0007669"/>
    <property type="project" value="TreeGrafter"/>
</dbReference>
<name>A0A0P1ISN6_9RHOB</name>
<dbReference type="GO" id="GO:0003700">
    <property type="term" value="F:DNA-binding transcription factor activity"/>
    <property type="evidence" value="ECO:0007669"/>
    <property type="project" value="TreeGrafter"/>
</dbReference>
<dbReference type="GO" id="GO:0003677">
    <property type="term" value="F:DNA binding"/>
    <property type="evidence" value="ECO:0007669"/>
    <property type="project" value="UniProtKB-KW"/>
</dbReference>
<proteinExistence type="inferred from homology"/>
<evidence type="ECO:0000256" key="4">
    <source>
        <dbReference type="ARBA" id="ARBA00023163"/>
    </source>
</evidence>
<feature type="domain" description="LysR substrate-binding" evidence="5">
    <location>
        <begin position="37"/>
        <end position="230"/>
    </location>
</feature>
<dbReference type="Proteomes" id="UP000051260">
    <property type="component" value="Unassembled WGS sequence"/>
</dbReference>
<dbReference type="CDD" id="cd05466">
    <property type="entry name" value="PBP2_LTTR_substrate"/>
    <property type="match status" value="1"/>
</dbReference>
<keyword evidence="4" id="KW-0804">Transcription</keyword>
<dbReference type="SUPFAM" id="SSF53850">
    <property type="entry name" value="Periplasmic binding protein-like II"/>
    <property type="match status" value="1"/>
</dbReference>
<keyword evidence="2" id="KW-0805">Transcription regulation</keyword>
<evidence type="ECO:0000256" key="3">
    <source>
        <dbReference type="ARBA" id="ARBA00023125"/>
    </source>
</evidence>
<evidence type="ECO:0000256" key="2">
    <source>
        <dbReference type="ARBA" id="ARBA00023015"/>
    </source>
</evidence>
<keyword evidence="7" id="KW-1185">Reference proteome</keyword>
<reference evidence="7" key="1">
    <citation type="submission" date="2015-09" db="EMBL/GenBank/DDBJ databases">
        <authorList>
            <person name="Rodrigo-Torres L."/>
            <person name="Arahal D.R."/>
        </authorList>
    </citation>
    <scope>NUCLEOTIDE SEQUENCE [LARGE SCALE GENOMIC DNA]</scope>
    <source>
        <strain evidence="7">CECT 5091</strain>
    </source>
</reference>
<dbReference type="PANTHER" id="PTHR30346:SF28">
    <property type="entry name" value="HTH-TYPE TRANSCRIPTIONAL REGULATOR CYNR"/>
    <property type="match status" value="1"/>
</dbReference>